<feature type="transmembrane region" description="Helical" evidence="4">
    <location>
        <begin position="124"/>
        <end position="145"/>
    </location>
</feature>
<evidence type="ECO:0000313" key="6">
    <source>
        <dbReference type="Proteomes" id="UP001457282"/>
    </source>
</evidence>
<feature type="compositionally biased region" description="Acidic residues" evidence="3">
    <location>
        <begin position="89"/>
        <end position="105"/>
    </location>
</feature>
<keyword evidence="4" id="KW-0472">Membrane</keyword>
<sequence>MEVPKSNTDHVVVAIDQPSPKLNQTPQADSNNQIPQSLRSKTKTLRGLNFSKPRSRFEASKYPLTPRTILETQELQPLNPDENNYSSSSDDEEWFENEEDEEEEDGNKGNQGNKKRKGKMNKRALIEWTLFLIITTCLVCCLTLNFLKDKMKWGLQVWKWCVMVLVMFCGRLVSGWVVGFIVFLIERNFMLREKVLYFVFGLRKSFQNCAWLALVLVAWMIMFPHVHQQSKVLKKVFRALIAVLFGATIWLLKIVFVKVSASSFHVATFFDRMKESVFHHFHFGCTIWAATEPQREGTASAALLAAVEDCACEVEWGSL</sequence>
<keyword evidence="4" id="KW-0812">Transmembrane</keyword>
<dbReference type="PANTHER" id="PTHR31618">
    <property type="entry name" value="MECHANOSENSITIVE ION CHANNEL PROTEIN 5"/>
    <property type="match status" value="1"/>
</dbReference>
<keyword evidence="6" id="KW-1185">Reference proteome</keyword>
<dbReference type="PANTHER" id="PTHR31618:SF26">
    <property type="entry name" value="MECHANOSENSITIVE ION CHANNEL PROTEIN"/>
    <property type="match status" value="1"/>
</dbReference>
<accession>A0AAW1VWV2</accession>
<feature type="transmembrane region" description="Helical" evidence="4">
    <location>
        <begin position="157"/>
        <end position="185"/>
    </location>
</feature>
<protein>
    <submittedName>
        <fullName evidence="5">Uncharacterized protein</fullName>
    </submittedName>
</protein>
<dbReference type="GO" id="GO:0006820">
    <property type="term" value="P:monoatomic anion transport"/>
    <property type="evidence" value="ECO:0007669"/>
    <property type="project" value="TreeGrafter"/>
</dbReference>
<organism evidence="5 6">
    <name type="scientific">Rubus argutus</name>
    <name type="common">Southern blackberry</name>
    <dbReference type="NCBI Taxonomy" id="59490"/>
    <lineage>
        <taxon>Eukaryota</taxon>
        <taxon>Viridiplantae</taxon>
        <taxon>Streptophyta</taxon>
        <taxon>Embryophyta</taxon>
        <taxon>Tracheophyta</taxon>
        <taxon>Spermatophyta</taxon>
        <taxon>Magnoliopsida</taxon>
        <taxon>eudicotyledons</taxon>
        <taxon>Gunneridae</taxon>
        <taxon>Pentapetalae</taxon>
        <taxon>rosids</taxon>
        <taxon>fabids</taxon>
        <taxon>Rosales</taxon>
        <taxon>Rosaceae</taxon>
        <taxon>Rosoideae</taxon>
        <taxon>Rosoideae incertae sedis</taxon>
        <taxon>Rubus</taxon>
    </lineage>
</organism>
<dbReference type="GO" id="GO:0005886">
    <property type="term" value="C:plasma membrane"/>
    <property type="evidence" value="ECO:0007669"/>
    <property type="project" value="TreeGrafter"/>
</dbReference>
<comment type="subcellular location">
    <subcellularLocation>
        <location evidence="1">Membrane</location>
        <topology evidence="1">Multi-pass membrane protein</topology>
    </subcellularLocation>
</comment>
<comment type="caution">
    <text evidence="5">The sequence shown here is derived from an EMBL/GenBank/DDBJ whole genome shotgun (WGS) entry which is preliminary data.</text>
</comment>
<feature type="transmembrane region" description="Helical" evidence="4">
    <location>
        <begin position="236"/>
        <end position="256"/>
    </location>
</feature>
<dbReference type="AlphaFoldDB" id="A0AAW1VWV2"/>
<proteinExistence type="inferred from homology"/>
<evidence type="ECO:0000256" key="1">
    <source>
        <dbReference type="ARBA" id="ARBA00004141"/>
    </source>
</evidence>
<gene>
    <name evidence="5" type="ORF">M0R45_035404</name>
</gene>
<dbReference type="GO" id="GO:0050982">
    <property type="term" value="P:detection of mechanical stimulus"/>
    <property type="evidence" value="ECO:0007669"/>
    <property type="project" value="TreeGrafter"/>
</dbReference>
<feature type="region of interest" description="Disordered" evidence="3">
    <location>
        <begin position="1"/>
        <end position="116"/>
    </location>
</feature>
<reference evidence="5 6" key="1">
    <citation type="journal article" date="2023" name="G3 (Bethesda)">
        <title>A chromosome-length genome assembly and annotation of blackberry (Rubus argutus, cv. 'Hillquist').</title>
        <authorList>
            <person name="Bruna T."/>
            <person name="Aryal R."/>
            <person name="Dudchenko O."/>
            <person name="Sargent D.J."/>
            <person name="Mead D."/>
            <person name="Buti M."/>
            <person name="Cavallini A."/>
            <person name="Hytonen T."/>
            <person name="Andres J."/>
            <person name="Pham M."/>
            <person name="Weisz D."/>
            <person name="Mascagni F."/>
            <person name="Usai G."/>
            <person name="Natali L."/>
            <person name="Bassil N."/>
            <person name="Fernandez G.E."/>
            <person name="Lomsadze A."/>
            <person name="Armour M."/>
            <person name="Olukolu B."/>
            <person name="Poorten T."/>
            <person name="Britton C."/>
            <person name="Davik J."/>
            <person name="Ashrafi H."/>
            <person name="Aiden E.L."/>
            <person name="Borodovsky M."/>
            <person name="Worthington M."/>
        </authorList>
    </citation>
    <scope>NUCLEOTIDE SEQUENCE [LARGE SCALE GENOMIC DNA]</scope>
    <source>
        <strain evidence="5">PI 553951</strain>
    </source>
</reference>
<evidence type="ECO:0000256" key="3">
    <source>
        <dbReference type="SAM" id="MobiDB-lite"/>
    </source>
</evidence>
<dbReference type="GO" id="GO:0008381">
    <property type="term" value="F:mechanosensitive monoatomic ion channel activity"/>
    <property type="evidence" value="ECO:0007669"/>
    <property type="project" value="TreeGrafter"/>
</dbReference>
<feature type="compositionally biased region" description="Low complexity" evidence="3">
    <location>
        <begin position="79"/>
        <end position="88"/>
    </location>
</feature>
<feature type="compositionally biased region" description="Polar residues" evidence="3">
    <location>
        <begin position="20"/>
        <end position="39"/>
    </location>
</feature>
<feature type="transmembrane region" description="Helical" evidence="4">
    <location>
        <begin position="206"/>
        <end position="224"/>
    </location>
</feature>
<evidence type="ECO:0000256" key="4">
    <source>
        <dbReference type="SAM" id="Phobius"/>
    </source>
</evidence>
<dbReference type="InterPro" id="IPR016688">
    <property type="entry name" value="MscS-like_plants/fungi"/>
</dbReference>
<dbReference type="Proteomes" id="UP001457282">
    <property type="component" value="Unassembled WGS sequence"/>
</dbReference>
<comment type="similarity">
    <text evidence="2">Belongs to the MscS (TC 1.A.23) family.</text>
</comment>
<name>A0AAW1VWV2_RUBAR</name>
<dbReference type="EMBL" id="JBEDUW010000007">
    <property type="protein sequence ID" value="KAK9911496.1"/>
    <property type="molecule type" value="Genomic_DNA"/>
</dbReference>
<evidence type="ECO:0000313" key="5">
    <source>
        <dbReference type="EMBL" id="KAK9911496.1"/>
    </source>
</evidence>
<evidence type="ECO:0000256" key="2">
    <source>
        <dbReference type="ARBA" id="ARBA00008017"/>
    </source>
</evidence>
<keyword evidence="4" id="KW-1133">Transmembrane helix</keyword>